<dbReference type="AlphaFoldDB" id="S5UBS5"/>
<name>S5UBS5_9BACT</name>
<organism evidence="2">
    <name type="scientific">uncultured bacterium esnapd17</name>
    <dbReference type="NCBI Taxonomy" id="1366598"/>
    <lineage>
        <taxon>Bacteria</taxon>
        <taxon>environmental samples</taxon>
    </lineage>
</organism>
<dbReference type="Pfam" id="PF14399">
    <property type="entry name" value="BtrH_N"/>
    <property type="match status" value="1"/>
</dbReference>
<sequence length="320" mass="35453">MSVTVGLPAQAWYDDLCSCLQVDLAAVLDAHGWDGLQAVGAGWRFGLGTVDFEPVEYFHPAGPRAFLRHHPVHVQWHHPEDRVAAHDTILEALSSGIRPIVAVDNYHLPFRPAYRDVHAGHLIVVEGFDPVRESFAVHDPMPPAYRGILPRAILENARESPNPDDGSDPFFAGTSPAWRWLEVRPEGEQPELTWPWLRDVILDNLRDNGLAEFQALLDDLDTEDLHRLYVIGWPAQAEASVHAQFLARAAQRLQRPALAEAARWVDLVASAWTGVRIAAAHAPADPAAGLARVVRNGHTLVRHWQAALQRLETATRGGAR</sequence>
<protein>
    <recommendedName>
        <fullName evidence="1">Butirosin biosynthesis protein H N-terminal domain-containing protein</fullName>
    </recommendedName>
</protein>
<dbReference type="EMBL" id="KF264557">
    <property type="protein sequence ID" value="AGS49849.1"/>
    <property type="molecule type" value="Genomic_DNA"/>
</dbReference>
<evidence type="ECO:0000313" key="2">
    <source>
        <dbReference type="EMBL" id="AGS49849.1"/>
    </source>
</evidence>
<proteinExistence type="predicted"/>
<feature type="domain" description="Butirosin biosynthesis protein H N-terminal" evidence="1">
    <location>
        <begin position="39"/>
        <end position="140"/>
    </location>
</feature>
<evidence type="ECO:0000259" key="1">
    <source>
        <dbReference type="Pfam" id="PF14399"/>
    </source>
</evidence>
<reference evidence="2" key="1">
    <citation type="journal article" date="2013" name="Proc. Natl. Acad. Sci. U.S.A.">
        <title>Mapping gene clusters within arrayed metagenomic libraries to expand the structural diversity of biomedically relevant natural products.</title>
        <authorList>
            <person name="Owen J.G."/>
            <person name="Reddy B.V."/>
            <person name="Ternei M.A."/>
            <person name="Charlop-Powers Z."/>
            <person name="Calle P.Y."/>
            <person name="Kim J.H."/>
            <person name="Brady S.F."/>
        </authorList>
    </citation>
    <scope>NUCLEOTIDE SEQUENCE</scope>
</reference>
<accession>S5UBS5</accession>
<dbReference type="InterPro" id="IPR026935">
    <property type="entry name" value="BtrH_N"/>
</dbReference>